<sequence length="1186" mass="137185">MITLAWINNPKNKDKFIRNRVVEIMERIPKAKWAYVRSKENPADLGSRSVAPEILTNCQLWWKGPEWLIKNENEWPKLNPTVVAAATRIAAVEKSVYEQLMKLSSFKKQLRVMAYILRFIKKLRGNKVKGEHLTAEEIEEAEIALIKMHQEIEWPAEISQLKTSGAINHLSNIASLHPQLDEYGVMRVGGRLGWSELTYNEKHPILIQKSRLAANIIRRAHMKTLHGGNRLMENVLRRKYWIIGAKNRIKLCVRCCPRCTRYRGEVQNQLMGNLPMSRVNISQPFQHCGIDYAGPFQIRCSKTRGTKSMKGYVAVFVCMVTKAVHLEAVSELTAEAFLAALRRFFARRGKSSDLYSDNGTNFVGASRQLDKDYIEAIKSNNTLAPNLENEQIKWHFIPPAAPHFGGIWEAAVKSMKYHLKRIIGEIKLTYEEISTVLAQIEAVLNSRPLHDLGSGTDYIDTLTPGHFIVGRPLLEAPAKIDEGSLACVSRWKLLLRIKTHFWRKWKEEYLTTLQNRPKWRKEDRNLEVGQIVLIRNEETHPARWPLARVTEVQPGKDGIVRVVTLKTQNGEIKRPVHKLCPLEHEDERPEEEKVEDTQKKEVEVNSTKKLPRLTANSFMIWTMMINLCLIMTTKASSVKELNSSTAIYLDPISQIHMASSSWNMIVYFEMKTYLETLDLASTLLNASKEICPRLQTFEDQCWSVINNMEYKVNKIKANNRLFMRDDKRQRRGAPLKFIGSFQHWAFGVMDDDDRVAMENNMRNLLANQYDLKELSKKQISIVDSTVNLLKRTTEEVNSHFVEVKCKIDNITATMNENYFVYRESIRFFIITKEIHEYIDECDEVLKEVINLLLDINNGHIHPVLISPEKLQSEIFKIRNELPTNYVLPGKSSGTELKEVLHLMRGRGMYIGTQLVIDLKIPLFNRQSSQFYRVIQIPFEHDGAVLIARIRSPYIVYNFELNSFHYLTQVMLNECKNTLGDKIVCEENFPWRDASTNNCELSPLRPRIEINCRYDEVENSPYWIQLRQKGNWLFKTFKNATAHIKCSEKQQSIIELPQQGILDLDTDCTARIDKVTLVAVHRVRNEMSTQFHSILLKDVSEADKEAIKPLGNVLVKHHNEISQLKTLVDDLKKQKLNLRGLEFNNWSGHMSFILVTIVVIMLLTQFIRKIIIRRRIAAIQFQGRPNV</sequence>
<dbReference type="GeneID" id="131804242"/>
<reference evidence="4 5" key="1">
    <citation type="submission" date="2025-05" db="UniProtKB">
        <authorList>
            <consortium name="RefSeq"/>
        </authorList>
    </citation>
    <scope>IDENTIFICATION</scope>
    <source>
        <strain evidence="4 5">Aabys</strain>
        <tissue evidence="4 5">Whole body</tissue>
    </source>
</reference>
<dbReference type="InterPro" id="IPR022048">
    <property type="entry name" value="Envelope_fusion-like"/>
</dbReference>
<proteinExistence type="predicted"/>
<dbReference type="Proteomes" id="UP001652621">
    <property type="component" value="Unplaced"/>
</dbReference>
<protein>
    <submittedName>
        <fullName evidence="4 5">Uncharacterized protein LOC131804242 isoform X1</fullName>
    </submittedName>
</protein>
<feature type="transmembrane region" description="Helical" evidence="1">
    <location>
        <begin position="1145"/>
        <end position="1166"/>
    </location>
</feature>
<keyword evidence="1" id="KW-0472">Membrane</keyword>
<dbReference type="InterPro" id="IPR001584">
    <property type="entry name" value="Integrase_cat-core"/>
</dbReference>
<evidence type="ECO:0000313" key="6">
    <source>
        <dbReference type="RefSeq" id="XP_058982803.1"/>
    </source>
</evidence>
<dbReference type="Pfam" id="PF12259">
    <property type="entry name" value="Baculo_F"/>
    <property type="match status" value="1"/>
</dbReference>
<feature type="domain" description="Integrase catalytic" evidence="2">
    <location>
        <begin position="280"/>
        <end position="472"/>
    </location>
</feature>
<dbReference type="InterPro" id="IPR040676">
    <property type="entry name" value="DUF5641"/>
</dbReference>
<dbReference type="InterPro" id="IPR012337">
    <property type="entry name" value="RNaseH-like_sf"/>
</dbReference>
<dbReference type="RefSeq" id="XP_058982801.1">
    <property type="nucleotide sequence ID" value="XM_059126818.1"/>
</dbReference>
<keyword evidence="1" id="KW-0812">Transmembrane</keyword>
<dbReference type="PANTHER" id="PTHR47331:SF1">
    <property type="entry name" value="GAG-LIKE PROTEIN"/>
    <property type="match status" value="1"/>
</dbReference>
<dbReference type="PANTHER" id="PTHR47331">
    <property type="entry name" value="PHD-TYPE DOMAIN-CONTAINING PROTEIN"/>
    <property type="match status" value="1"/>
</dbReference>
<organism evidence="3 4">
    <name type="scientific">Musca domestica</name>
    <name type="common">House fly</name>
    <dbReference type="NCBI Taxonomy" id="7370"/>
    <lineage>
        <taxon>Eukaryota</taxon>
        <taxon>Metazoa</taxon>
        <taxon>Ecdysozoa</taxon>
        <taxon>Arthropoda</taxon>
        <taxon>Hexapoda</taxon>
        <taxon>Insecta</taxon>
        <taxon>Pterygota</taxon>
        <taxon>Neoptera</taxon>
        <taxon>Endopterygota</taxon>
        <taxon>Diptera</taxon>
        <taxon>Brachycera</taxon>
        <taxon>Muscomorpha</taxon>
        <taxon>Muscoidea</taxon>
        <taxon>Muscidae</taxon>
        <taxon>Musca</taxon>
    </lineage>
</organism>
<keyword evidence="1" id="KW-1133">Transmembrane helix</keyword>
<dbReference type="Pfam" id="PF18701">
    <property type="entry name" value="DUF5641"/>
    <property type="match status" value="1"/>
</dbReference>
<evidence type="ECO:0000259" key="2">
    <source>
        <dbReference type="PROSITE" id="PS50994"/>
    </source>
</evidence>
<dbReference type="InterPro" id="IPR041588">
    <property type="entry name" value="Integrase_H2C2"/>
</dbReference>
<dbReference type="Gene3D" id="3.30.420.10">
    <property type="entry name" value="Ribonuclease H-like superfamily/Ribonuclease H"/>
    <property type="match status" value="1"/>
</dbReference>
<dbReference type="RefSeq" id="XP_058982802.1">
    <property type="nucleotide sequence ID" value="XM_059126819.1"/>
</dbReference>
<dbReference type="PROSITE" id="PS50994">
    <property type="entry name" value="INTEGRASE"/>
    <property type="match status" value="1"/>
</dbReference>
<dbReference type="InterPro" id="IPR036397">
    <property type="entry name" value="RNaseH_sf"/>
</dbReference>
<evidence type="ECO:0000256" key="1">
    <source>
        <dbReference type="SAM" id="Phobius"/>
    </source>
</evidence>
<evidence type="ECO:0000313" key="4">
    <source>
        <dbReference type="RefSeq" id="XP_058982801.1"/>
    </source>
</evidence>
<evidence type="ECO:0000313" key="5">
    <source>
        <dbReference type="RefSeq" id="XP_058982802.1"/>
    </source>
</evidence>
<gene>
    <name evidence="4 5 6" type="primary">LOC131804242</name>
</gene>
<keyword evidence="3" id="KW-1185">Reference proteome</keyword>
<name>A0ABM3VAI2_MUSDO</name>
<accession>A0ABM3VAI2</accession>
<dbReference type="Gene3D" id="1.10.340.70">
    <property type="match status" value="1"/>
</dbReference>
<evidence type="ECO:0000313" key="3">
    <source>
        <dbReference type="Proteomes" id="UP001652621"/>
    </source>
</evidence>
<dbReference type="SUPFAM" id="SSF53098">
    <property type="entry name" value="Ribonuclease H-like"/>
    <property type="match status" value="1"/>
</dbReference>
<dbReference type="Pfam" id="PF17921">
    <property type="entry name" value="Integrase_H2C2"/>
    <property type="match status" value="1"/>
</dbReference>
<dbReference type="RefSeq" id="XP_058982803.1">
    <property type="nucleotide sequence ID" value="XM_059126820.1"/>
</dbReference>